<protein>
    <recommendedName>
        <fullName evidence="9">Fanconi anemia group D2 protein</fullName>
    </recommendedName>
</protein>
<keyword evidence="4" id="KW-0539">Nucleus</keyword>
<sequence length="1255" mass="140242">MYDSTPEVTPAILECLSQLSLTEHMIESVRHSVLKTLQAAKPQHLAIIIRFILTVTQHNIAYQVISDIREKMNLPGDCVGVGSNKSQTKTSNEEGDYEVLLFNAIKMATLSHKYLTTAWLKAIQDVGNVGSVRPLDLLLLLLLHDAVPSQRHPIESMIRNKIRAGLLSDAMLGSIFTTHTTVLRENFEALKKIASLLLRSSEPIVSNTGITLYRLSFLHLGKYCRQEVVLGLLRHFGDASNARTAALSLLASLTHNHTQAIAPFTIFIKGSLDCVEDVCSGEMRRVVDVVSLLVFSSPTHSALQDELIILVRKQLSHTDLRYKHLGVLNAAFAVKNMVKVDDNNTTTSTTNTSGLLNTSVLKEAENLLHLVLSSTCQHPTASALFMDEMASITLRDGLNARIQEWVCEKMTDDFQERFVLDYQGGDIQPDTNTLLPLASCWDLTNNDTESEQTNIILNLGPLVLQHELANNTTSVNKTHLVCLTPQFRLLRMLESRLHDGDLTNIDALLGCPVFAPTPSTWTNFTQLTQQQQHAALSCLFHTLNWFREIINAFVTQKDPDLKTKVYQRLQNVIEVQDLLLEHLPHCTSYTPSLATFHLDTSPTTTTTATAATATINFHPPKKRRKPNATKGKKGKKGKDVISETTQVLPSQSNTQLAPVIPTQPTSQTATKKGSTNTEVVVGTLDAGSLRPFLRELHLDVFCLLFRKLALHTDVTTEGLLTLPQAEFLLTDLNFKLAHVFGSGSKRISPFTPDKSYGCTHLDVFTGGEVAQRAHQFLKPICVHLEQINAFFQIMIADNDGVLDADNMFTNTTQPLITLNTQLFNTLYLFFSWSGLQQEEHTDILNAILRTVAKKLEGSEAVKTMGIEELSWSVCRYVSNFQPCVMSLTTATTLCTTLTALTTLPHHQDLNATVVDVIEAVLKRDWYTTGGERDKGATYNQHVNTLLKEYLRLSKDPLKCLENLCSVAVEEFLEATGREPYSHTYPTLNKGTLSIYHRIILSFLVSGTKKSLSTLTNTNTEDRYNRLLVWNSAINILHTTVNILKKHNSKSLLASCLKYGRMFLDVFVRCGMPLLDSCLRAHNQDVVILIKSLQASTRILHHVCTHSKVTQDTSLTTHVPPLKKCLEMLVFRVKAMLAINNCTNAFWMGTLKNRDLHGQEILSQVILWDSCYCYSYSVITLKNRDLHGQEILSQSMREEDDDEDDDNEDDDVNDGQSDVELNDDGDDDDKRTTSSSPHSQQHNNNDDKSTDYSSSF</sequence>
<evidence type="ECO:0000256" key="4">
    <source>
        <dbReference type="ARBA" id="ARBA00023242"/>
    </source>
</evidence>
<feature type="region of interest" description="Disordered" evidence="6">
    <location>
        <begin position="618"/>
        <end position="674"/>
    </location>
</feature>
<feature type="compositionally biased region" description="Acidic residues" evidence="6">
    <location>
        <begin position="1197"/>
        <end position="1212"/>
    </location>
</feature>
<dbReference type="GO" id="GO:0007129">
    <property type="term" value="P:homologous chromosome pairing at meiosis"/>
    <property type="evidence" value="ECO:0007669"/>
    <property type="project" value="TreeGrafter"/>
</dbReference>
<name>A0AAE1Q0A5_9EUCA</name>
<feature type="compositionally biased region" description="Basic residues" evidence="6">
    <location>
        <begin position="619"/>
        <end position="636"/>
    </location>
</feature>
<feature type="compositionally biased region" description="Polar residues" evidence="6">
    <location>
        <begin position="642"/>
        <end position="674"/>
    </location>
</feature>
<dbReference type="EMBL" id="JAWZYT010000937">
    <property type="protein sequence ID" value="KAK4317246.1"/>
    <property type="molecule type" value="Genomic_DNA"/>
</dbReference>
<gene>
    <name evidence="7" type="ORF">Pmani_011660</name>
</gene>
<feature type="compositionally biased region" description="Low complexity" evidence="6">
    <location>
        <begin position="1233"/>
        <end position="1242"/>
    </location>
</feature>
<dbReference type="PANTHER" id="PTHR32086">
    <property type="entry name" value="FANCONI ANEMIA GROUP D2 PROTEIN"/>
    <property type="match status" value="1"/>
</dbReference>
<dbReference type="GO" id="GO:0005634">
    <property type="term" value="C:nucleus"/>
    <property type="evidence" value="ECO:0007669"/>
    <property type="project" value="UniProtKB-SubCell"/>
</dbReference>
<evidence type="ECO:0000256" key="3">
    <source>
        <dbReference type="ARBA" id="ARBA00022843"/>
    </source>
</evidence>
<dbReference type="GO" id="GO:0036297">
    <property type="term" value="P:interstrand cross-link repair"/>
    <property type="evidence" value="ECO:0007669"/>
    <property type="project" value="TreeGrafter"/>
</dbReference>
<feature type="region of interest" description="Disordered" evidence="6">
    <location>
        <begin position="1194"/>
        <end position="1255"/>
    </location>
</feature>
<dbReference type="GO" id="GO:0070182">
    <property type="term" value="F:DNA polymerase binding"/>
    <property type="evidence" value="ECO:0007669"/>
    <property type="project" value="TreeGrafter"/>
</dbReference>
<dbReference type="Proteomes" id="UP001292094">
    <property type="component" value="Unassembled WGS sequence"/>
</dbReference>
<accession>A0AAE1Q0A5</accession>
<keyword evidence="3" id="KW-0832">Ubl conjugation</keyword>
<proteinExistence type="inferred from homology"/>
<dbReference type="InterPro" id="IPR029448">
    <property type="entry name" value="FANCD2"/>
</dbReference>
<evidence type="ECO:0000313" key="8">
    <source>
        <dbReference type="Proteomes" id="UP001292094"/>
    </source>
</evidence>
<dbReference type="PANTHER" id="PTHR32086:SF0">
    <property type="entry name" value="FANCONI ANEMIA GROUP D2 PROTEIN"/>
    <property type="match status" value="1"/>
</dbReference>
<comment type="subcellular location">
    <subcellularLocation>
        <location evidence="1">Nucleus</location>
    </subcellularLocation>
</comment>
<evidence type="ECO:0008006" key="9">
    <source>
        <dbReference type="Google" id="ProtNLM"/>
    </source>
</evidence>
<keyword evidence="2" id="KW-1017">Isopeptide bond</keyword>
<comment type="similarity">
    <text evidence="5">Belongs to the Fanconi anemia protein FANCD2 family.</text>
</comment>
<evidence type="ECO:0000313" key="7">
    <source>
        <dbReference type="EMBL" id="KAK4317246.1"/>
    </source>
</evidence>
<organism evidence="7 8">
    <name type="scientific">Petrolisthes manimaculis</name>
    <dbReference type="NCBI Taxonomy" id="1843537"/>
    <lineage>
        <taxon>Eukaryota</taxon>
        <taxon>Metazoa</taxon>
        <taxon>Ecdysozoa</taxon>
        <taxon>Arthropoda</taxon>
        <taxon>Crustacea</taxon>
        <taxon>Multicrustacea</taxon>
        <taxon>Malacostraca</taxon>
        <taxon>Eumalacostraca</taxon>
        <taxon>Eucarida</taxon>
        <taxon>Decapoda</taxon>
        <taxon>Pleocyemata</taxon>
        <taxon>Anomura</taxon>
        <taxon>Galatheoidea</taxon>
        <taxon>Porcellanidae</taxon>
        <taxon>Petrolisthes</taxon>
    </lineage>
</organism>
<reference evidence="7" key="1">
    <citation type="submission" date="2023-11" db="EMBL/GenBank/DDBJ databases">
        <title>Genome assemblies of two species of porcelain crab, Petrolisthes cinctipes and Petrolisthes manimaculis (Anomura: Porcellanidae).</title>
        <authorList>
            <person name="Angst P."/>
        </authorList>
    </citation>
    <scope>NUCLEOTIDE SEQUENCE</scope>
    <source>
        <strain evidence="7">PB745_02</strain>
        <tissue evidence="7">Gill</tissue>
    </source>
</reference>
<dbReference type="GO" id="GO:0000793">
    <property type="term" value="C:condensed chromosome"/>
    <property type="evidence" value="ECO:0007669"/>
    <property type="project" value="TreeGrafter"/>
</dbReference>
<evidence type="ECO:0000256" key="5">
    <source>
        <dbReference type="ARBA" id="ARBA00093456"/>
    </source>
</evidence>
<keyword evidence="8" id="KW-1185">Reference proteome</keyword>
<dbReference type="Pfam" id="PF14631">
    <property type="entry name" value="FancD2"/>
    <property type="match status" value="1"/>
</dbReference>
<evidence type="ECO:0000256" key="2">
    <source>
        <dbReference type="ARBA" id="ARBA00022499"/>
    </source>
</evidence>
<dbReference type="GO" id="GO:0031573">
    <property type="term" value="P:mitotic intra-S DNA damage checkpoint signaling"/>
    <property type="evidence" value="ECO:0007669"/>
    <property type="project" value="TreeGrafter"/>
</dbReference>
<evidence type="ECO:0000256" key="6">
    <source>
        <dbReference type="SAM" id="MobiDB-lite"/>
    </source>
</evidence>
<evidence type="ECO:0000256" key="1">
    <source>
        <dbReference type="ARBA" id="ARBA00004123"/>
    </source>
</evidence>
<dbReference type="GO" id="GO:1990918">
    <property type="term" value="P:double-strand break repair involved in meiotic recombination"/>
    <property type="evidence" value="ECO:0007669"/>
    <property type="project" value="TreeGrafter"/>
</dbReference>
<comment type="caution">
    <text evidence="7">The sequence shown here is derived from an EMBL/GenBank/DDBJ whole genome shotgun (WGS) entry which is preliminary data.</text>
</comment>
<dbReference type="AlphaFoldDB" id="A0AAE1Q0A5"/>